<dbReference type="InterPro" id="IPR036271">
    <property type="entry name" value="Tet_transcr_reg_TetR-rel_C_sf"/>
</dbReference>
<evidence type="ECO:0000256" key="1">
    <source>
        <dbReference type="ARBA" id="ARBA00023015"/>
    </source>
</evidence>
<dbReference type="SUPFAM" id="SSF46689">
    <property type="entry name" value="Homeodomain-like"/>
    <property type="match status" value="1"/>
</dbReference>
<feature type="domain" description="HTH tetR-type" evidence="5">
    <location>
        <begin position="8"/>
        <end position="68"/>
    </location>
</feature>
<sequence length="195" mass="21175">MTPAPPTPTARERILHTAHDLFYREGIRATGVDRVIAESGVAKLTFYRHFPSKNDLVLAYLAHRHQTWLAWFEAALARHGQNAHAIAPAVGEWLREPTYRGCAFLNTVSELAGALPEVTEITRRHKADMSAAIAAVLPPAQAHLATAMALAVDGAIVRAQFDRSAHEALQGLDLIVRSLLGGTGESPQTQACRMS</sequence>
<keyword evidence="7" id="KW-1185">Reference proteome</keyword>
<dbReference type="EMBL" id="JABSNM010000028">
    <property type="protein sequence ID" value="NRT58398.1"/>
    <property type="molecule type" value="Genomic_DNA"/>
</dbReference>
<dbReference type="PRINTS" id="PR00455">
    <property type="entry name" value="HTHTETR"/>
</dbReference>
<evidence type="ECO:0000313" key="6">
    <source>
        <dbReference type="EMBL" id="NRT58398.1"/>
    </source>
</evidence>
<evidence type="ECO:0000259" key="5">
    <source>
        <dbReference type="PROSITE" id="PS50977"/>
    </source>
</evidence>
<keyword evidence="1" id="KW-0805">Transcription regulation</keyword>
<evidence type="ECO:0000256" key="4">
    <source>
        <dbReference type="PROSITE-ProRule" id="PRU00335"/>
    </source>
</evidence>
<evidence type="ECO:0000256" key="3">
    <source>
        <dbReference type="ARBA" id="ARBA00023163"/>
    </source>
</evidence>
<evidence type="ECO:0000256" key="2">
    <source>
        <dbReference type="ARBA" id="ARBA00023125"/>
    </source>
</evidence>
<organism evidence="6 7">
    <name type="scientific">Sphaerotilus uruguayifluvii</name>
    <dbReference type="NCBI Taxonomy" id="2735897"/>
    <lineage>
        <taxon>Bacteria</taxon>
        <taxon>Pseudomonadati</taxon>
        <taxon>Pseudomonadota</taxon>
        <taxon>Betaproteobacteria</taxon>
        <taxon>Burkholderiales</taxon>
        <taxon>Sphaerotilaceae</taxon>
        <taxon>Sphaerotilus</taxon>
    </lineage>
</organism>
<dbReference type="PANTHER" id="PTHR47506">
    <property type="entry name" value="TRANSCRIPTIONAL REGULATORY PROTEIN"/>
    <property type="match status" value="1"/>
</dbReference>
<dbReference type="Pfam" id="PF00440">
    <property type="entry name" value="TetR_N"/>
    <property type="match status" value="1"/>
</dbReference>
<protein>
    <submittedName>
        <fullName evidence="6">AcrR family transcriptional regulator</fullName>
    </submittedName>
</protein>
<dbReference type="Proteomes" id="UP001516061">
    <property type="component" value="Unassembled WGS sequence"/>
</dbReference>
<keyword evidence="3" id="KW-0804">Transcription</keyword>
<evidence type="ECO:0000313" key="7">
    <source>
        <dbReference type="Proteomes" id="UP001516061"/>
    </source>
</evidence>
<dbReference type="PROSITE" id="PS50977">
    <property type="entry name" value="HTH_TETR_2"/>
    <property type="match status" value="1"/>
</dbReference>
<dbReference type="RefSeq" id="WP_173807417.1">
    <property type="nucleotide sequence ID" value="NZ_JABSNM010000028.1"/>
</dbReference>
<dbReference type="PANTHER" id="PTHR47506:SF1">
    <property type="entry name" value="HTH-TYPE TRANSCRIPTIONAL REGULATOR YJDC"/>
    <property type="match status" value="1"/>
</dbReference>
<reference evidence="6 7" key="1">
    <citation type="submission" date="2020-05" db="EMBL/GenBank/DDBJ databases">
        <title>Genomic Encyclopedia of Type Strains, Phase IV (KMG-V): Genome sequencing to study the core and pangenomes of soil and plant-associated prokaryotes.</title>
        <authorList>
            <person name="Whitman W."/>
        </authorList>
    </citation>
    <scope>NUCLEOTIDE SEQUENCE [LARGE SCALE GENOMIC DNA]</scope>
    <source>
        <strain evidence="6 7">C29</strain>
    </source>
</reference>
<dbReference type="InterPro" id="IPR001647">
    <property type="entry name" value="HTH_TetR"/>
</dbReference>
<dbReference type="InterPro" id="IPR009057">
    <property type="entry name" value="Homeodomain-like_sf"/>
</dbReference>
<feature type="DNA-binding region" description="H-T-H motif" evidence="4">
    <location>
        <begin position="31"/>
        <end position="50"/>
    </location>
</feature>
<keyword evidence="2 4" id="KW-0238">DNA-binding</keyword>
<name>A0ABX2G7T6_9BURK</name>
<accession>A0ABX2G7T6</accession>
<dbReference type="SUPFAM" id="SSF48498">
    <property type="entry name" value="Tetracyclin repressor-like, C-terminal domain"/>
    <property type="match status" value="1"/>
</dbReference>
<proteinExistence type="predicted"/>
<dbReference type="Gene3D" id="1.10.357.10">
    <property type="entry name" value="Tetracycline Repressor, domain 2"/>
    <property type="match status" value="1"/>
</dbReference>
<comment type="caution">
    <text evidence="6">The sequence shown here is derived from an EMBL/GenBank/DDBJ whole genome shotgun (WGS) entry which is preliminary data.</text>
</comment>
<gene>
    <name evidence="6" type="ORF">HNQ01_004166</name>
</gene>